<evidence type="ECO:0000313" key="1">
    <source>
        <dbReference type="EMBL" id="AYV86766.1"/>
    </source>
</evidence>
<organism evidence="1">
    <name type="scientific">Sylvanvirus sp</name>
    <dbReference type="NCBI Taxonomy" id="2487774"/>
    <lineage>
        <taxon>Viruses</taxon>
    </lineage>
</organism>
<reference evidence="1" key="1">
    <citation type="submission" date="2018-10" db="EMBL/GenBank/DDBJ databases">
        <title>Hidden diversity of soil giant viruses.</title>
        <authorList>
            <person name="Schulz F."/>
            <person name="Alteio L."/>
            <person name="Goudeau D."/>
            <person name="Ryan E.M."/>
            <person name="Malmstrom R.R."/>
            <person name="Blanchard J."/>
            <person name="Woyke T."/>
        </authorList>
    </citation>
    <scope>NUCLEOTIDE SEQUENCE</scope>
    <source>
        <strain evidence="1">SYV1</strain>
    </source>
</reference>
<accession>A0A3G5AHX4</accession>
<dbReference type="EMBL" id="MK072514">
    <property type="protein sequence ID" value="AYV86766.1"/>
    <property type="molecule type" value="Genomic_DNA"/>
</dbReference>
<gene>
    <name evidence="1" type="ORF">Sylvanvirus8_22</name>
</gene>
<protein>
    <submittedName>
        <fullName evidence="1">Uncharacterized protein</fullName>
    </submittedName>
</protein>
<sequence>MSENNENNKNECIIATSYPLLLFDCFLYNGEAIVKERLRIMAKHVDRIYVIESRYTLENVKKSKLNIDVHCALFTSYLDKIEFVIVESLPSTVSATNKEFLYMYMYRYLQEQLSLPYLAILGHVDEIVRSRTLKQIREPFMLTKLEASNQLVYFEMEYYKYNRKWRFPTPWCTAFLFSHTYKGNVASARTLGMQSKESQRISNAGRCLKYFMSSHDLLKKSQSRPNPKACREEWIYTCLATGCDLFDRISPPHTMKLTNDLFPIPLQNRHYMDLCMDRHWLYEECQDISMEQQLLSFACGLIQGIQNGGRYFLLDDFISPSSHGQVIPFEDIIDLKKTSDCLSRSFADAPPFRLLTQEMGRSKPSMEVTDAWYGDVNVCVEHVLFKRPWMNTIGTTIQIPPGQSFNHAFETDPCPGHIKTLYMFMEWQGVVFPVEISEQTTQARMLTIQSLIEQQYRQKAPDSHQRIIAVLKSNLNAQDVTTPNDIFLSNIPRILKCIQFTPIPHLSCISNILTLVYIPVDLDAKEKEDLVTVWASTSKLKYEMYRQKFLDGLKRYLQTYQDQLQKNNPHAQIPMLLFIGPTLSINPQHELIKYFHLDEKQLCVSTTYEQANICIQRMPQGKRICDMADIVSLQHQTTSIRLLTIGSSIQKDLHISFLKIVLDSCLHTTPIFIDPSTLIE</sequence>
<name>A0A3G5AHX4_9VIRU</name>
<proteinExistence type="predicted"/>